<evidence type="ECO:0000256" key="2">
    <source>
        <dbReference type="ARBA" id="ARBA00008343"/>
    </source>
</evidence>
<evidence type="ECO:0000256" key="3">
    <source>
        <dbReference type="ARBA" id="ARBA00022485"/>
    </source>
</evidence>
<keyword evidence="3" id="KW-0004">4Fe-4S</keyword>
<comment type="catalytic activity">
    <reaction evidence="15 16">
        <text>2'-deoxyribonucleotide-(2'-deoxyribose 5'-phosphate)-2'-deoxyribonucleotide-DNA = a 3'-end 2'-deoxyribonucleotide-(2,3-dehydro-2,3-deoxyribose 5'-phosphate)-DNA + a 5'-end 5'-phospho-2'-deoxyribonucleoside-DNA + H(+)</text>
        <dbReference type="Rhea" id="RHEA:66592"/>
        <dbReference type="Rhea" id="RHEA-COMP:13180"/>
        <dbReference type="Rhea" id="RHEA-COMP:16897"/>
        <dbReference type="Rhea" id="RHEA-COMP:17067"/>
        <dbReference type="ChEBI" id="CHEBI:15378"/>
        <dbReference type="ChEBI" id="CHEBI:136412"/>
        <dbReference type="ChEBI" id="CHEBI:157695"/>
        <dbReference type="ChEBI" id="CHEBI:167181"/>
        <dbReference type="EC" id="4.2.99.18"/>
    </reaction>
</comment>
<dbReference type="SMART" id="SM00478">
    <property type="entry name" value="ENDO3c"/>
    <property type="match status" value="1"/>
</dbReference>
<comment type="subcellular location">
    <subcellularLocation>
        <location evidence="16">Nucleus</location>
    </subcellularLocation>
    <subcellularLocation>
        <location evidence="16">Mitochondrion</location>
    </subcellularLocation>
</comment>
<dbReference type="GO" id="GO:0005634">
    <property type="term" value="C:nucleus"/>
    <property type="evidence" value="ECO:0007669"/>
    <property type="project" value="UniProtKB-SubCell"/>
</dbReference>
<protein>
    <recommendedName>
        <fullName evidence="16">Endonuclease III homolog</fullName>
        <ecNumber evidence="16">3.2.2.-</ecNumber>
        <ecNumber evidence="16">4.2.99.18</ecNumber>
    </recommendedName>
    <alternativeName>
        <fullName evidence="16">Bifunctional DNA N-glycosylase/DNA-(apurinic or apyrimidinic site) lyase</fullName>
        <shortName evidence="16">DNA glycosylase/AP lyase</shortName>
    </alternativeName>
</protein>
<dbReference type="Pfam" id="PF00730">
    <property type="entry name" value="HhH-GPD"/>
    <property type="match status" value="1"/>
</dbReference>
<dbReference type="InterPro" id="IPR003265">
    <property type="entry name" value="HhH-GPD_domain"/>
</dbReference>
<keyword evidence="9" id="KW-0411">Iron-sulfur</keyword>
<keyword evidence="11 16" id="KW-0234">DNA repair</keyword>
<keyword evidence="10 16" id="KW-0496">Mitochondrion</keyword>
<dbReference type="Pfam" id="PF00633">
    <property type="entry name" value="HHH"/>
    <property type="match status" value="1"/>
</dbReference>
<dbReference type="GO" id="GO:0005739">
    <property type="term" value="C:mitochondrion"/>
    <property type="evidence" value="ECO:0007669"/>
    <property type="project" value="UniProtKB-SubCell"/>
</dbReference>
<accession>A0A1W4XS11</accession>
<evidence type="ECO:0000256" key="11">
    <source>
        <dbReference type="ARBA" id="ARBA00023204"/>
    </source>
</evidence>
<evidence type="ECO:0000256" key="7">
    <source>
        <dbReference type="ARBA" id="ARBA00022946"/>
    </source>
</evidence>
<evidence type="ECO:0000256" key="1">
    <source>
        <dbReference type="ARBA" id="ARBA00001966"/>
    </source>
</evidence>
<comment type="function">
    <text evidence="16">Bifunctional DNA N-glycosylase with associated apurinic/apyrimidinic (AP) lyase function that catalyzes the first step in base excision repair (BER), the primary repair pathway for the repair of oxidative DNA damage. The DNA N-glycosylase activity releases the damaged DNA base from DNA by cleaving the N-glycosidic bond, leaving an AP site. The AP lyase activity cleaves the phosphodiester bond 3' to the AP site by a beta-elimination. Primarily recognizes and repairs oxidative base damage of pyrimidines.</text>
</comment>
<dbReference type="GeneID" id="108744104"/>
<dbReference type="FunFam" id="1.10.340.30:FF:000005">
    <property type="entry name" value="Endonuclease III-like protein 1"/>
    <property type="match status" value="1"/>
</dbReference>
<keyword evidence="6 16" id="KW-0378">Hydrolase</keyword>
<keyword evidence="7" id="KW-0809">Transit peptide</keyword>
<dbReference type="InterPro" id="IPR004036">
    <property type="entry name" value="Endonuclease-III-like_CS2"/>
</dbReference>
<feature type="domain" description="HhH-GPD" evidence="17">
    <location>
        <begin position="143"/>
        <end position="291"/>
    </location>
</feature>
<comment type="caution">
    <text evidence="16">Lacks conserved residue(s) required for the propagation of feature annotation.</text>
</comment>
<dbReference type="InterPro" id="IPR003651">
    <property type="entry name" value="Endonuclease3_FeS-loop_motif"/>
</dbReference>
<dbReference type="PROSITE" id="PS01155">
    <property type="entry name" value="ENDONUCLEASE_III_2"/>
    <property type="match status" value="1"/>
</dbReference>
<keyword evidence="13 16" id="KW-0539">Nucleus</keyword>
<evidence type="ECO:0000256" key="14">
    <source>
        <dbReference type="ARBA" id="ARBA00023295"/>
    </source>
</evidence>
<reference evidence="19" key="1">
    <citation type="submission" date="2025-08" db="UniProtKB">
        <authorList>
            <consortium name="RefSeq"/>
        </authorList>
    </citation>
    <scope>IDENTIFICATION</scope>
    <source>
        <tissue evidence="19">Entire body</tissue>
    </source>
</reference>
<dbReference type="GO" id="GO:0046872">
    <property type="term" value="F:metal ion binding"/>
    <property type="evidence" value="ECO:0007669"/>
    <property type="project" value="UniProtKB-KW"/>
</dbReference>
<dbReference type="RefSeq" id="XP_018335210.1">
    <property type="nucleotide sequence ID" value="XM_018479708.2"/>
</dbReference>
<dbReference type="FunFam" id="1.10.1670.10:FF:000027">
    <property type="entry name" value="Endonuclease III homolog"/>
    <property type="match status" value="1"/>
</dbReference>
<name>A0A1W4XS11_AGRPL</name>
<evidence type="ECO:0000256" key="16">
    <source>
        <dbReference type="HAMAP-Rule" id="MF_03183"/>
    </source>
</evidence>
<dbReference type="SMART" id="SM00525">
    <property type="entry name" value="FES"/>
    <property type="match status" value="1"/>
</dbReference>
<dbReference type="EC" id="3.2.2.-" evidence="16"/>
<keyword evidence="4" id="KW-0479">Metal-binding</keyword>
<sequence>MFTVLKRKVLFDKLQKIFVDKLQVNVHIMEKEGTSSKCGATDLNKFKNVIKPKLSSQKRLKREHVNIECDEKSPSNENNLSEEKQTIKQNYKVPDNWEEVLKNLQEMRKNHDAPVDSMGCQKCMDGNGTPKEKRYQSLLSLMLSSQTKDQVTHAAMMRLISHGCTVDNILNTPDEKLGELIYPVGFWKSKVKYIKKTSEVLKNKFNGDIPKTLEDLCSLPGVGPKMAHLCMQIAWGTVTGIGVDTHVHRITNRLKWVNTKTPEETRKALEKWLPFDLWSEVNHLLVGFGQQICLPVRPQCETCLNKSLCPFGKNNNNNKKK</sequence>
<dbReference type="FunCoup" id="A0A1W4XS11">
    <property type="interactions" value="1118"/>
</dbReference>
<evidence type="ECO:0000256" key="9">
    <source>
        <dbReference type="ARBA" id="ARBA00023014"/>
    </source>
</evidence>
<dbReference type="GO" id="GO:0006285">
    <property type="term" value="P:base-excision repair, AP site formation"/>
    <property type="evidence" value="ECO:0007669"/>
    <property type="project" value="UniProtKB-UniRule"/>
</dbReference>
<evidence type="ECO:0000256" key="5">
    <source>
        <dbReference type="ARBA" id="ARBA00022763"/>
    </source>
</evidence>
<keyword evidence="18" id="KW-1185">Reference proteome</keyword>
<dbReference type="OrthoDB" id="2099276at2759"/>
<evidence type="ECO:0000256" key="13">
    <source>
        <dbReference type="ARBA" id="ARBA00023242"/>
    </source>
</evidence>
<dbReference type="GO" id="GO:0000703">
    <property type="term" value="F:oxidized pyrimidine nucleobase lesion DNA N-glycosylase activity"/>
    <property type="evidence" value="ECO:0007669"/>
    <property type="project" value="UniProtKB-UniRule"/>
</dbReference>
<dbReference type="CDD" id="cd00056">
    <property type="entry name" value="ENDO3c"/>
    <property type="match status" value="1"/>
</dbReference>
<evidence type="ECO:0000256" key="4">
    <source>
        <dbReference type="ARBA" id="ARBA00022723"/>
    </source>
</evidence>
<dbReference type="InterPro" id="IPR023170">
    <property type="entry name" value="HhH_base_excis_C"/>
</dbReference>
<dbReference type="CTD" id="4913"/>
<evidence type="ECO:0000259" key="17">
    <source>
        <dbReference type="SMART" id="SM00478"/>
    </source>
</evidence>
<dbReference type="GO" id="GO:0006289">
    <property type="term" value="P:nucleotide-excision repair"/>
    <property type="evidence" value="ECO:0007669"/>
    <property type="project" value="TreeGrafter"/>
</dbReference>
<dbReference type="STRING" id="224129.A0A1W4XS11"/>
<dbReference type="PANTHER" id="PTHR43286:SF1">
    <property type="entry name" value="ENDONUCLEASE III-LIKE PROTEIN 1"/>
    <property type="match status" value="1"/>
</dbReference>
<dbReference type="SUPFAM" id="SSF48150">
    <property type="entry name" value="DNA-glycosylase"/>
    <property type="match status" value="1"/>
</dbReference>
<dbReference type="EC" id="4.2.99.18" evidence="16"/>
<dbReference type="GO" id="GO:0003677">
    <property type="term" value="F:DNA binding"/>
    <property type="evidence" value="ECO:0007669"/>
    <property type="project" value="UniProtKB-UniRule"/>
</dbReference>
<organism evidence="18 19">
    <name type="scientific">Agrilus planipennis</name>
    <name type="common">Emerald ash borer</name>
    <name type="synonym">Agrilus marcopoli</name>
    <dbReference type="NCBI Taxonomy" id="224129"/>
    <lineage>
        <taxon>Eukaryota</taxon>
        <taxon>Metazoa</taxon>
        <taxon>Ecdysozoa</taxon>
        <taxon>Arthropoda</taxon>
        <taxon>Hexapoda</taxon>
        <taxon>Insecta</taxon>
        <taxon>Pterygota</taxon>
        <taxon>Neoptera</taxon>
        <taxon>Endopterygota</taxon>
        <taxon>Coleoptera</taxon>
        <taxon>Polyphaga</taxon>
        <taxon>Elateriformia</taxon>
        <taxon>Buprestoidea</taxon>
        <taxon>Buprestidae</taxon>
        <taxon>Agrilinae</taxon>
        <taxon>Agrilus</taxon>
    </lineage>
</organism>
<evidence type="ECO:0000256" key="12">
    <source>
        <dbReference type="ARBA" id="ARBA00023239"/>
    </source>
</evidence>
<dbReference type="InterPro" id="IPR000445">
    <property type="entry name" value="HhH_motif"/>
</dbReference>
<evidence type="ECO:0000256" key="10">
    <source>
        <dbReference type="ARBA" id="ARBA00023128"/>
    </source>
</evidence>
<evidence type="ECO:0000313" key="18">
    <source>
        <dbReference type="Proteomes" id="UP000192223"/>
    </source>
</evidence>
<keyword evidence="14 16" id="KW-0326">Glycosidase</keyword>
<comment type="similarity">
    <text evidence="2 16">Belongs to the Nth/MutY family.</text>
</comment>
<dbReference type="GO" id="GO:0140078">
    <property type="term" value="F:class I DNA-(apurinic or apyrimidinic site) endonuclease activity"/>
    <property type="evidence" value="ECO:0007669"/>
    <property type="project" value="UniProtKB-EC"/>
</dbReference>
<dbReference type="Gene3D" id="1.10.340.30">
    <property type="entry name" value="Hypothetical protein, domain 2"/>
    <property type="match status" value="1"/>
</dbReference>
<comment type="cofactor">
    <cofactor evidence="1">
        <name>[4Fe-4S] cluster</name>
        <dbReference type="ChEBI" id="CHEBI:49883"/>
    </cofactor>
</comment>
<evidence type="ECO:0000256" key="15">
    <source>
        <dbReference type="ARBA" id="ARBA00044632"/>
    </source>
</evidence>
<gene>
    <name evidence="19" type="primary">LOC108744104</name>
    <name evidence="16" type="synonym">NTH1</name>
</gene>
<dbReference type="InterPro" id="IPR011257">
    <property type="entry name" value="DNA_glycosylase"/>
</dbReference>
<proteinExistence type="inferred from homology"/>
<dbReference type="GO" id="GO:0051539">
    <property type="term" value="F:4 iron, 4 sulfur cluster binding"/>
    <property type="evidence" value="ECO:0007669"/>
    <property type="project" value="UniProtKB-KW"/>
</dbReference>
<dbReference type="PANTHER" id="PTHR43286">
    <property type="entry name" value="ENDONUCLEASE III-LIKE PROTEIN 1"/>
    <property type="match status" value="1"/>
</dbReference>
<dbReference type="AlphaFoldDB" id="A0A1W4XS11"/>
<dbReference type="InterPro" id="IPR030841">
    <property type="entry name" value="NTH1"/>
</dbReference>
<dbReference type="InParanoid" id="A0A1W4XS11"/>
<evidence type="ECO:0000256" key="6">
    <source>
        <dbReference type="ARBA" id="ARBA00022801"/>
    </source>
</evidence>
<evidence type="ECO:0000313" key="19">
    <source>
        <dbReference type="RefSeq" id="XP_018335210.1"/>
    </source>
</evidence>
<keyword evidence="12 16" id="KW-0456">Lyase</keyword>
<keyword evidence="8" id="KW-0408">Iron</keyword>
<dbReference type="KEGG" id="apln:108744104"/>
<keyword evidence="5 16" id="KW-0227">DNA damage</keyword>
<dbReference type="Gene3D" id="1.10.1670.10">
    <property type="entry name" value="Helix-hairpin-Helix base-excision DNA repair enzymes (C-terminal)"/>
    <property type="match status" value="1"/>
</dbReference>
<dbReference type="Proteomes" id="UP000192223">
    <property type="component" value="Unplaced"/>
</dbReference>
<dbReference type="HAMAP" id="MF_03183">
    <property type="entry name" value="Endonuclease_III_Nth"/>
    <property type="match status" value="1"/>
</dbReference>
<evidence type="ECO:0000256" key="8">
    <source>
        <dbReference type="ARBA" id="ARBA00023004"/>
    </source>
</evidence>